<dbReference type="InParanoid" id="A0A2P5FA05"/>
<reference evidence="3" key="1">
    <citation type="submission" date="2016-06" db="EMBL/GenBank/DDBJ databases">
        <title>Parallel loss of symbiosis genes in relatives of nitrogen-fixing non-legume Parasponia.</title>
        <authorList>
            <person name="Van Velzen R."/>
            <person name="Holmer R."/>
            <person name="Bu F."/>
            <person name="Rutten L."/>
            <person name="Van Zeijl A."/>
            <person name="Liu W."/>
            <person name="Santuari L."/>
            <person name="Cao Q."/>
            <person name="Sharma T."/>
            <person name="Shen D."/>
            <person name="Roswanjaya Y."/>
            <person name="Wardhani T."/>
            <person name="Kalhor M.S."/>
            <person name="Jansen J."/>
            <person name="Van den Hoogen J."/>
            <person name="Gungor B."/>
            <person name="Hartog M."/>
            <person name="Hontelez J."/>
            <person name="Verver J."/>
            <person name="Yang W.-C."/>
            <person name="Schijlen E."/>
            <person name="Repin R."/>
            <person name="Schilthuizen M."/>
            <person name="Schranz E."/>
            <person name="Heidstra R."/>
            <person name="Miyata K."/>
            <person name="Fedorova E."/>
            <person name="Kohlen W."/>
            <person name="Bisseling T."/>
            <person name="Smit S."/>
            <person name="Geurts R."/>
        </authorList>
    </citation>
    <scope>NUCLEOTIDE SEQUENCE [LARGE SCALE GENOMIC DNA]</scope>
    <source>
        <strain evidence="3">cv. RG33-2</strain>
    </source>
</reference>
<organism evidence="2 3">
    <name type="scientific">Trema orientale</name>
    <name type="common">Charcoal tree</name>
    <name type="synonym">Celtis orientalis</name>
    <dbReference type="NCBI Taxonomy" id="63057"/>
    <lineage>
        <taxon>Eukaryota</taxon>
        <taxon>Viridiplantae</taxon>
        <taxon>Streptophyta</taxon>
        <taxon>Embryophyta</taxon>
        <taxon>Tracheophyta</taxon>
        <taxon>Spermatophyta</taxon>
        <taxon>Magnoliopsida</taxon>
        <taxon>eudicotyledons</taxon>
        <taxon>Gunneridae</taxon>
        <taxon>Pentapetalae</taxon>
        <taxon>rosids</taxon>
        <taxon>fabids</taxon>
        <taxon>Rosales</taxon>
        <taxon>Cannabaceae</taxon>
        <taxon>Trema</taxon>
    </lineage>
</organism>
<evidence type="ECO:0000313" key="2">
    <source>
        <dbReference type="EMBL" id="PON94617.1"/>
    </source>
</evidence>
<feature type="region of interest" description="Disordered" evidence="1">
    <location>
        <begin position="29"/>
        <end position="72"/>
    </location>
</feature>
<feature type="compositionally biased region" description="Basic and acidic residues" evidence="1">
    <location>
        <begin position="36"/>
        <end position="56"/>
    </location>
</feature>
<dbReference type="OrthoDB" id="10290838at2759"/>
<keyword evidence="3" id="KW-1185">Reference proteome</keyword>
<dbReference type="Proteomes" id="UP000237000">
    <property type="component" value="Unassembled WGS sequence"/>
</dbReference>
<name>A0A2P5FA05_TREOI</name>
<protein>
    <submittedName>
        <fullName evidence="2">Uncharacterized protein</fullName>
    </submittedName>
</protein>
<gene>
    <name evidence="2" type="ORF">TorRG33x02_096520</name>
</gene>
<evidence type="ECO:0000313" key="3">
    <source>
        <dbReference type="Proteomes" id="UP000237000"/>
    </source>
</evidence>
<dbReference type="EMBL" id="JXTC01000050">
    <property type="protein sequence ID" value="PON94617.1"/>
    <property type="molecule type" value="Genomic_DNA"/>
</dbReference>
<dbReference type="AlphaFoldDB" id="A0A2P5FA05"/>
<accession>A0A2P5FA05</accession>
<comment type="caution">
    <text evidence="2">The sequence shown here is derived from an EMBL/GenBank/DDBJ whole genome shotgun (WGS) entry which is preliminary data.</text>
</comment>
<proteinExistence type="predicted"/>
<evidence type="ECO:0000256" key="1">
    <source>
        <dbReference type="SAM" id="MobiDB-lite"/>
    </source>
</evidence>
<sequence length="111" mass="12383">MIINTCSYICWRQGEISIPVSKMFRCFSGRKSSKGHSQENKEIGKGLKIGENRNPNEEMINNSSEVGPTTGVVPHENAITSYELIGYVNGDFDRSRKEITTTKKPATCNIL</sequence>